<keyword evidence="3" id="KW-0966">Cell projection</keyword>
<feature type="transmembrane region" description="Helical" evidence="2">
    <location>
        <begin position="113"/>
        <end position="133"/>
    </location>
</feature>
<keyword evidence="3" id="KW-0969">Cilium</keyword>
<keyword evidence="4" id="KW-1185">Reference proteome</keyword>
<comment type="caution">
    <text evidence="3">The sequence shown here is derived from an EMBL/GenBank/DDBJ whole genome shotgun (WGS) entry which is preliminary data.</text>
</comment>
<feature type="transmembrane region" description="Helical" evidence="2">
    <location>
        <begin position="76"/>
        <end position="93"/>
    </location>
</feature>
<feature type="compositionally biased region" description="Basic and acidic residues" evidence="1">
    <location>
        <begin position="254"/>
        <end position="276"/>
    </location>
</feature>
<feature type="transmembrane region" description="Helical" evidence="2">
    <location>
        <begin position="145"/>
        <end position="164"/>
    </location>
</feature>
<protein>
    <submittedName>
        <fullName evidence="3">Flagellar biosynthesis GTPase FlhF</fullName>
    </submittedName>
</protein>
<keyword evidence="2" id="KW-1133">Transmembrane helix</keyword>
<evidence type="ECO:0000313" key="4">
    <source>
        <dbReference type="Proteomes" id="UP001183629"/>
    </source>
</evidence>
<organism evidence="3 4">
    <name type="scientific">Catenuloplanes niger</name>
    <dbReference type="NCBI Taxonomy" id="587534"/>
    <lineage>
        <taxon>Bacteria</taxon>
        <taxon>Bacillati</taxon>
        <taxon>Actinomycetota</taxon>
        <taxon>Actinomycetes</taxon>
        <taxon>Micromonosporales</taxon>
        <taxon>Micromonosporaceae</taxon>
        <taxon>Catenuloplanes</taxon>
    </lineage>
</organism>
<dbReference type="Gene3D" id="1.10.287.1260">
    <property type="match status" value="1"/>
</dbReference>
<dbReference type="AlphaFoldDB" id="A0AAE3ZTP1"/>
<feature type="transmembrane region" description="Helical" evidence="2">
    <location>
        <begin position="176"/>
        <end position="197"/>
    </location>
</feature>
<feature type="transmembrane region" description="Helical" evidence="2">
    <location>
        <begin position="12"/>
        <end position="33"/>
    </location>
</feature>
<proteinExistence type="predicted"/>
<dbReference type="Proteomes" id="UP001183629">
    <property type="component" value="Unassembled WGS sequence"/>
</dbReference>
<name>A0AAE3ZTP1_9ACTN</name>
<reference evidence="3 4" key="1">
    <citation type="submission" date="2023-07" db="EMBL/GenBank/DDBJ databases">
        <title>Sequencing the genomes of 1000 actinobacteria strains.</title>
        <authorList>
            <person name="Klenk H.-P."/>
        </authorList>
    </citation>
    <scope>NUCLEOTIDE SEQUENCE [LARGE SCALE GENOMIC DNA]</scope>
    <source>
        <strain evidence="3 4">DSM 44711</strain>
    </source>
</reference>
<dbReference type="RefSeq" id="WP_310420590.1">
    <property type="nucleotide sequence ID" value="NZ_JAVDYC010000001.1"/>
</dbReference>
<evidence type="ECO:0000256" key="1">
    <source>
        <dbReference type="SAM" id="MobiDB-lite"/>
    </source>
</evidence>
<keyword evidence="2" id="KW-0812">Transmembrane</keyword>
<dbReference type="Pfam" id="PF05552">
    <property type="entry name" value="MS_channel_1st_1"/>
    <property type="match status" value="2"/>
</dbReference>
<gene>
    <name evidence="3" type="ORF">J2S44_005922</name>
</gene>
<evidence type="ECO:0000313" key="3">
    <source>
        <dbReference type="EMBL" id="MDR7325672.1"/>
    </source>
</evidence>
<sequence>MADAITDMWRSVLLFVPKAVAFIAILVVGYFVAKGVRKVVDKILERVGFDRAVERGGIGRALERTRYDASDILAKLVYYAVLLLTLQLAFGVWGPNPVSDLISGVVAWLPRAFVAIVIVVVSAAIAGAVRDLIRAALGGLTYGRFVAGFAWAFIVGLGVIAALNQAGIATTVTTPVLVAVLATSAGILIVGVGGGLVRPMQSRWDTWLTRAATETEVIRERAREYAAEVQARDEAERAARAEAERLEAERKARLEAEENERIDAERRAEERRESERIAAQQAEAEERLARERAEALERAEAEERAARERAEAEAEERAARERAAAEEAGRDDANRQMSDKTAVIPRQEDPATPAPDVDATQAINTGRGLYQSGSVAPSGKLAPLASDGSATGPSYRPGRAGGEPTGADPTQPVPPPDAVRRDRD</sequence>
<evidence type="ECO:0000256" key="2">
    <source>
        <dbReference type="SAM" id="Phobius"/>
    </source>
</evidence>
<feature type="region of interest" description="Disordered" evidence="1">
    <location>
        <begin position="254"/>
        <end position="424"/>
    </location>
</feature>
<dbReference type="InterPro" id="IPR008910">
    <property type="entry name" value="MSC_TM_helix"/>
</dbReference>
<keyword evidence="3" id="KW-0282">Flagellum</keyword>
<accession>A0AAE3ZTP1</accession>
<feature type="compositionally biased region" description="Basic and acidic residues" evidence="1">
    <location>
        <begin position="284"/>
        <end position="338"/>
    </location>
</feature>
<dbReference type="EMBL" id="JAVDYC010000001">
    <property type="protein sequence ID" value="MDR7325672.1"/>
    <property type="molecule type" value="Genomic_DNA"/>
</dbReference>
<keyword evidence="2" id="KW-0472">Membrane</keyword>